<organism evidence="2">
    <name type="scientific">Toxoplasma gondii (strain ATCC 50861 / VEG)</name>
    <dbReference type="NCBI Taxonomy" id="432359"/>
    <lineage>
        <taxon>Eukaryota</taxon>
        <taxon>Sar</taxon>
        <taxon>Alveolata</taxon>
        <taxon>Apicomplexa</taxon>
        <taxon>Conoidasida</taxon>
        <taxon>Coccidia</taxon>
        <taxon>Eucoccidiorida</taxon>
        <taxon>Eimeriorina</taxon>
        <taxon>Sarcocystidae</taxon>
        <taxon>Toxoplasma</taxon>
    </lineage>
</organism>
<evidence type="ECO:0000313" key="2">
    <source>
        <dbReference type="EMBL" id="CEL73743.1"/>
    </source>
</evidence>
<feature type="region of interest" description="Disordered" evidence="1">
    <location>
        <begin position="576"/>
        <end position="663"/>
    </location>
</feature>
<accession>A0A0F7UYP7</accession>
<name>A0A0F7UYP7_TOXGV</name>
<feature type="compositionally biased region" description="Polar residues" evidence="1">
    <location>
        <begin position="85"/>
        <end position="98"/>
    </location>
</feature>
<feature type="region of interest" description="Disordered" evidence="1">
    <location>
        <begin position="85"/>
        <end position="110"/>
    </location>
</feature>
<dbReference type="EMBL" id="LN714496">
    <property type="protein sequence ID" value="CEL73743.1"/>
    <property type="molecule type" value="Genomic_DNA"/>
</dbReference>
<gene>
    <name evidence="2" type="ORF">BN1205_044950</name>
</gene>
<feature type="region of interest" description="Disordered" evidence="1">
    <location>
        <begin position="166"/>
        <end position="246"/>
    </location>
</feature>
<reference evidence="2" key="1">
    <citation type="journal article" date="2015" name="PLoS ONE">
        <title>Comprehensive Evaluation of Toxoplasma gondii VEG and Neospora caninum LIV Genomes with Tachyzoite Stage Transcriptome and Proteome Defines Novel Transcript Features.</title>
        <authorList>
            <person name="Ramaprasad A."/>
            <person name="Mourier T."/>
            <person name="Naeem R."/>
            <person name="Malas T.B."/>
            <person name="Moussa E."/>
            <person name="Panigrahi A."/>
            <person name="Vermont S.J."/>
            <person name="Otto T.D."/>
            <person name="Wastling J."/>
            <person name="Pain A."/>
        </authorList>
    </citation>
    <scope>NUCLEOTIDE SEQUENCE</scope>
    <source>
        <strain evidence="2">VEG</strain>
    </source>
</reference>
<feature type="compositionally biased region" description="Acidic residues" evidence="1">
    <location>
        <begin position="498"/>
        <end position="507"/>
    </location>
</feature>
<feature type="compositionally biased region" description="Acidic residues" evidence="1">
    <location>
        <begin position="221"/>
        <end position="232"/>
    </location>
</feature>
<feature type="region of interest" description="Disordered" evidence="1">
    <location>
        <begin position="34"/>
        <end position="58"/>
    </location>
</feature>
<feature type="compositionally biased region" description="Basic and acidic residues" evidence="1">
    <location>
        <begin position="198"/>
        <end position="220"/>
    </location>
</feature>
<dbReference type="AlphaFoldDB" id="A0A0F7UYP7"/>
<feature type="region of interest" description="Disordered" evidence="1">
    <location>
        <begin position="468"/>
        <end position="507"/>
    </location>
</feature>
<evidence type="ECO:0000256" key="1">
    <source>
        <dbReference type="SAM" id="MobiDB-lite"/>
    </source>
</evidence>
<proteinExistence type="predicted"/>
<feature type="compositionally biased region" description="Basic and acidic residues" evidence="1">
    <location>
        <begin position="618"/>
        <end position="633"/>
    </location>
</feature>
<sequence>MKRCRPLKSSSSSLLPSILSSSLHSQSPLSPFALPSDFAPSRRPRLSPSPQTKPLPTACSSFPAAVLPSSVRRSSVCFPASLPVSSQFSRSPQMSENDSASGARRSPPRPRLPLRLSALLLLGFSCFLCLSSVSRASGSEAEFSARGSEGYTDSLAYAERLSLKAREKKASSPTKLGHSVAESESAAGRGKHPRRDKHREQAGAAADEKERPSTARQQREEEAEDTEAELAEDVGAADAEQKRANAEVRVQKTQRLALCFAAPTRRGSSRHDETFYADEVRVEDLDGPSPPMTRDYVPRISNPFFGQYSRITKGKHLIYPSGLPYVYDAVTPPSSSSASASASAPASSAQGATGRCAFFLYVHPLYPTYTNSGDPTRVPGPNGGAYESASTLWYWQLRELKRRGEHDAVVLFFPHFHPRMLSVGRRVKARSERAGAKMSTAQGVRQHAGWLASQTRAVLQWLVEATPDDGEERRRPELRGPASTESVGDLPQKTEVQPGDEEVADEDDDAGGLLRAAGLLDLQAKCREWELFFLGWGTGGLSLRAMLSLGLLLWTNKEEWLEEVLRLHAFFDRWGATRERESESSEDEAAELPNSSRRDPSLHAAFPSTKSRTLGSRPEPDASKGESEARRGSSQESQPLAADPGSEASASTAGTPDAASFEGPPAREVRVHLRTASFIGVPHGGVGSRVGKNVGIEKLGWTKWVFSFVPQGLLRLLGNTTYRQELLHVDPDRVLCSLAQEEKQNYSFAAREGSLLSYFDTVLFYGFLNTKFDFPTLSQLGLSEELLLTSEAAELLQHNLAAQSRFFFVDMRQTTLNKVDVMTSPRFAPLILDRTACGTLSPRNVYSFVLRVLEVVNGRQTPRRFLPRRYVALKGSNFYDTPDDASSWTRLLRHKRKHENAAAARFVYLHQAVRMMQHADAQDFPFDDDRHDAIAGAWFYRRA</sequence>
<protein>
    <submittedName>
        <fullName evidence="2">Uncharacterized protein</fullName>
    </submittedName>
</protein>